<feature type="transmembrane region" description="Helical" evidence="3">
    <location>
        <begin position="343"/>
        <end position="366"/>
    </location>
</feature>
<feature type="region of interest" description="Disordered" evidence="2">
    <location>
        <begin position="524"/>
        <end position="561"/>
    </location>
</feature>
<sequence>MAVRLLSLNPGRHVQHKPNPVDMSKYYVLDTICNCFSLDHPGLRLDGHAMAGPVNAIPSQFIHTIRRPGIPALLYSPRDVKLLLITRSIRLFAYGQTTLILALFLKAHGITLKGIGLFMSLTLFGDVVVSLLLTLVADKIGRRRMLAFGALLIAASGTVFAFVGSYWIFVVTAVVGVISPSGNEIGPFRAIEESTIASLVHADERADLFAWYVLLGTLSRALGNLVCGWTVTALQNSGWDPLDSYRIIFLSYSALGITNILITSLLSTRCEDRDQNSKSHAETGPESQPFLDNGSTVDGDGDGVDSQRIPDTPPTPPKPTLLQKLTSLFPHITPQSRGILVKLCLLFGVDSFASGLMPASLITLYFHDTFNFPPGALGTLFFTANLVSSAGNLIASAVARRIGLIKTMVFTHLPSAICLCLIPAFPSIYPAVFFLIVRSLLGSMDQAPRSAFLSAVMKPSERTAVMGIVTVTKTLSQSAGPFVTGIMGGTGLFWVSFVISGGLKAGYDLSLLVMFTALHNVGRSEERGREAEQEGQNSSLWRSQDDDEGEDEDDSQILQNP</sequence>
<dbReference type="InterPro" id="IPR036259">
    <property type="entry name" value="MFS_trans_sf"/>
</dbReference>
<evidence type="ECO:0000256" key="2">
    <source>
        <dbReference type="SAM" id="MobiDB-lite"/>
    </source>
</evidence>
<evidence type="ECO:0000256" key="1">
    <source>
        <dbReference type="ARBA" id="ARBA00004141"/>
    </source>
</evidence>
<feature type="transmembrane region" description="Helical" evidence="3">
    <location>
        <begin position="148"/>
        <end position="178"/>
    </location>
</feature>
<feature type="transmembrane region" description="Helical" evidence="3">
    <location>
        <begin position="372"/>
        <end position="395"/>
    </location>
</feature>
<dbReference type="InterPro" id="IPR020846">
    <property type="entry name" value="MFS_dom"/>
</dbReference>
<feature type="compositionally biased region" description="Acidic residues" evidence="2">
    <location>
        <begin position="545"/>
        <end position="555"/>
    </location>
</feature>
<dbReference type="Proteomes" id="UP000472727">
    <property type="component" value="Unassembled WGS sequence"/>
</dbReference>
<dbReference type="PROSITE" id="PS50850">
    <property type="entry name" value="MFS"/>
    <property type="match status" value="1"/>
</dbReference>
<feature type="domain" description="Major facilitator superfamily (MFS) profile" evidence="4">
    <location>
        <begin position="79"/>
        <end position="519"/>
    </location>
</feature>
<feature type="transmembrane region" description="Helical" evidence="3">
    <location>
        <begin position="416"/>
        <end position="437"/>
    </location>
</feature>
<gene>
    <name evidence="5" type="ORF">TWF106_005197</name>
</gene>
<evidence type="ECO:0000313" key="6">
    <source>
        <dbReference type="Proteomes" id="UP000472727"/>
    </source>
</evidence>
<dbReference type="InterPro" id="IPR011701">
    <property type="entry name" value="MFS"/>
</dbReference>
<proteinExistence type="predicted"/>
<feature type="transmembrane region" description="Helical" evidence="3">
    <location>
        <begin position="115"/>
        <end position="136"/>
    </location>
</feature>
<feature type="compositionally biased region" description="Basic and acidic residues" evidence="2">
    <location>
        <begin position="273"/>
        <end position="283"/>
    </location>
</feature>
<protein>
    <recommendedName>
        <fullName evidence="4">Major facilitator superfamily (MFS) profile domain-containing protein</fullName>
    </recommendedName>
</protein>
<keyword evidence="3" id="KW-0812">Transmembrane</keyword>
<dbReference type="PANTHER" id="PTHR23520:SF5">
    <property type="entry name" value="TRANSPORTER, PUTATIVE (AFU_ORTHOLOGUE AFUA_3G04000)-RELATED"/>
    <property type="match status" value="1"/>
</dbReference>
<name>A0A7C8U5S4_ORBOL</name>
<comment type="caution">
    <text evidence="5">The sequence shown here is derived from an EMBL/GenBank/DDBJ whole genome shotgun (WGS) entry which is preliminary data.</text>
</comment>
<dbReference type="AlphaFoldDB" id="A0A7C8U5S4"/>
<comment type="subcellular location">
    <subcellularLocation>
        <location evidence="1">Membrane</location>
        <topology evidence="1">Multi-pass membrane protein</topology>
    </subcellularLocation>
</comment>
<accession>A0A7C8U5S4</accession>
<keyword evidence="3" id="KW-1133">Transmembrane helix</keyword>
<evidence type="ECO:0000259" key="4">
    <source>
        <dbReference type="PROSITE" id="PS50850"/>
    </source>
</evidence>
<dbReference type="EMBL" id="WIWS01000234">
    <property type="protein sequence ID" value="KAF3196233.1"/>
    <property type="molecule type" value="Genomic_DNA"/>
</dbReference>
<dbReference type="SUPFAM" id="SSF103473">
    <property type="entry name" value="MFS general substrate transporter"/>
    <property type="match status" value="1"/>
</dbReference>
<dbReference type="Pfam" id="PF07690">
    <property type="entry name" value="MFS_1"/>
    <property type="match status" value="2"/>
</dbReference>
<dbReference type="Gene3D" id="1.20.1250.20">
    <property type="entry name" value="MFS general substrate transporter like domains"/>
    <property type="match status" value="2"/>
</dbReference>
<feature type="region of interest" description="Disordered" evidence="2">
    <location>
        <begin position="273"/>
        <end position="320"/>
    </location>
</feature>
<evidence type="ECO:0000256" key="3">
    <source>
        <dbReference type="SAM" id="Phobius"/>
    </source>
</evidence>
<dbReference type="PANTHER" id="PTHR23520">
    <property type="entry name" value="TRANSPORTER, PUTATIVE (AFU_ORTHOLOGUE AFUA_3G04000)-RELATED"/>
    <property type="match status" value="1"/>
</dbReference>
<dbReference type="GO" id="GO:0022857">
    <property type="term" value="F:transmembrane transporter activity"/>
    <property type="evidence" value="ECO:0007669"/>
    <property type="project" value="InterPro"/>
</dbReference>
<feature type="transmembrane region" description="Helical" evidence="3">
    <location>
        <begin position="482"/>
        <end position="503"/>
    </location>
</feature>
<dbReference type="GO" id="GO:0000329">
    <property type="term" value="C:fungal-type vacuole membrane"/>
    <property type="evidence" value="ECO:0007669"/>
    <property type="project" value="TreeGrafter"/>
</dbReference>
<evidence type="ECO:0000313" key="5">
    <source>
        <dbReference type="EMBL" id="KAF3196233.1"/>
    </source>
</evidence>
<feature type="transmembrane region" description="Helical" evidence="3">
    <location>
        <begin position="247"/>
        <end position="268"/>
    </location>
</feature>
<reference evidence="5 6" key="1">
    <citation type="submission" date="2019-06" db="EMBL/GenBank/DDBJ databases">
        <authorList>
            <person name="Palmer J.M."/>
        </authorList>
    </citation>
    <scope>NUCLEOTIDE SEQUENCE [LARGE SCALE GENOMIC DNA]</scope>
    <source>
        <strain evidence="5 6">TWF106</strain>
    </source>
</reference>
<organism evidence="5 6">
    <name type="scientific">Orbilia oligospora</name>
    <name type="common">Nematode-trapping fungus</name>
    <name type="synonym">Arthrobotrys oligospora</name>
    <dbReference type="NCBI Taxonomy" id="2813651"/>
    <lineage>
        <taxon>Eukaryota</taxon>
        <taxon>Fungi</taxon>
        <taxon>Dikarya</taxon>
        <taxon>Ascomycota</taxon>
        <taxon>Pezizomycotina</taxon>
        <taxon>Orbiliomycetes</taxon>
        <taxon>Orbiliales</taxon>
        <taxon>Orbiliaceae</taxon>
        <taxon>Orbilia</taxon>
    </lineage>
</organism>
<keyword evidence="3" id="KW-0472">Membrane</keyword>
<feature type="transmembrane region" description="Helical" evidence="3">
    <location>
        <begin position="91"/>
        <end position="109"/>
    </location>
</feature>